<keyword evidence="6 8" id="KW-0648">Protein biosynthesis</keyword>
<evidence type="ECO:0000256" key="4">
    <source>
        <dbReference type="ARBA" id="ARBA00016014"/>
    </source>
</evidence>
<evidence type="ECO:0000256" key="2">
    <source>
        <dbReference type="ARBA" id="ARBA00010699"/>
    </source>
</evidence>
<dbReference type="InterPro" id="IPR001555">
    <property type="entry name" value="GART_AS"/>
</dbReference>
<dbReference type="PROSITE" id="PS00373">
    <property type="entry name" value="GART"/>
    <property type="match status" value="1"/>
</dbReference>
<dbReference type="Gene3D" id="3.40.50.170">
    <property type="entry name" value="Formyl transferase, N-terminal domain"/>
    <property type="match status" value="1"/>
</dbReference>
<evidence type="ECO:0000256" key="5">
    <source>
        <dbReference type="ARBA" id="ARBA00022679"/>
    </source>
</evidence>
<dbReference type="PANTHER" id="PTHR11138:SF5">
    <property type="entry name" value="METHIONYL-TRNA FORMYLTRANSFERASE, MITOCHONDRIAL"/>
    <property type="match status" value="1"/>
</dbReference>
<dbReference type="PANTHER" id="PTHR11138">
    <property type="entry name" value="METHIONYL-TRNA FORMYLTRANSFERASE"/>
    <property type="match status" value="1"/>
</dbReference>
<evidence type="ECO:0000256" key="6">
    <source>
        <dbReference type="ARBA" id="ARBA00022917"/>
    </source>
</evidence>
<evidence type="ECO:0000256" key="7">
    <source>
        <dbReference type="ARBA" id="ARBA00048558"/>
    </source>
</evidence>
<evidence type="ECO:0000256" key="3">
    <source>
        <dbReference type="ARBA" id="ARBA00012261"/>
    </source>
</evidence>
<proteinExistence type="inferred from homology"/>
<accession>A0ABS2DJ19</accession>
<evidence type="ECO:0000259" key="10">
    <source>
        <dbReference type="Pfam" id="PF02911"/>
    </source>
</evidence>
<dbReference type="Pfam" id="PF02911">
    <property type="entry name" value="Formyl_trans_C"/>
    <property type="match status" value="1"/>
</dbReference>
<reference evidence="11 12" key="1">
    <citation type="submission" date="2021-02" db="EMBL/GenBank/DDBJ databases">
        <title>Bacillus sp. RD4P76, an endophyte from a halophyte.</title>
        <authorList>
            <person name="Sun J.-Q."/>
        </authorList>
    </citation>
    <scope>NUCLEOTIDE SEQUENCE [LARGE SCALE GENOMIC DNA]</scope>
    <source>
        <strain evidence="11 12">RD4P76</strain>
    </source>
</reference>
<evidence type="ECO:0000259" key="9">
    <source>
        <dbReference type="Pfam" id="PF00551"/>
    </source>
</evidence>
<feature type="domain" description="Formyl transferase C-terminal" evidence="10">
    <location>
        <begin position="204"/>
        <end position="302"/>
    </location>
</feature>
<dbReference type="SUPFAM" id="SSF53328">
    <property type="entry name" value="Formyltransferase"/>
    <property type="match status" value="1"/>
</dbReference>
<organism evidence="11 12">
    <name type="scientific">Bacillus suaedaesalsae</name>
    <dbReference type="NCBI Taxonomy" id="2810349"/>
    <lineage>
        <taxon>Bacteria</taxon>
        <taxon>Bacillati</taxon>
        <taxon>Bacillota</taxon>
        <taxon>Bacilli</taxon>
        <taxon>Bacillales</taxon>
        <taxon>Bacillaceae</taxon>
        <taxon>Bacillus</taxon>
    </lineage>
</organism>
<dbReference type="NCBIfam" id="TIGR00460">
    <property type="entry name" value="fmt"/>
    <property type="match status" value="1"/>
</dbReference>
<protein>
    <recommendedName>
        <fullName evidence="4 8">Methionyl-tRNA formyltransferase</fullName>
        <ecNumber evidence="3 8">2.1.2.9</ecNumber>
    </recommendedName>
</protein>
<comment type="similarity">
    <text evidence="2 8">Belongs to the Fmt family.</text>
</comment>
<evidence type="ECO:0000313" key="12">
    <source>
        <dbReference type="Proteomes" id="UP001518925"/>
    </source>
</evidence>
<dbReference type="RefSeq" id="WP_204203839.1">
    <property type="nucleotide sequence ID" value="NZ_JAFELM010000031.1"/>
</dbReference>
<keyword evidence="12" id="KW-1185">Reference proteome</keyword>
<dbReference type="EMBL" id="JAFELM010000031">
    <property type="protein sequence ID" value="MBM6618497.1"/>
    <property type="molecule type" value="Genomic_DNA"/>
</dbReference>
<dbReference type="GO" id="GO:0004479">
    <property type="term" value="F:methionyl-tRNA formyltransferase activity"/>
    <property type="evidence" value="ECO:0007669"/>
    <property type="project" value="UniProtKB-EC"/>
</dbReference>
<dbReference type="Proteomes" id="UP001518925">
    <property type="component" value="Unassembled WGS sequence"/>
</dbReference>
<dbReference type="CDD" id="cd08704">
    <property type="entry name" value="Met_tRNA_FMT_C"/>
    <property type="match status" value="1"/>
</dbReference>
<evidence type="ECO:0000313" key="11">
    <source>
        <dbReference type="EMBL" id="MBM6618497.1"/>
    </source>
</evidence>
<dbReference type="Pfam" id="PF00551">
    <property type="entry name" value="Formyl_trans_N"/>
    <property type="match status" value="1"/>
</dbReference>
<dbReference type="InterPro" id="IPR036477">
    <property type="entry name" value="Formyl_transf_N_sf"/>
</dbReference>
<dbReference type="Gene3D" id="3.10.25.10">
    <property type="entry name" value="Formyl transferase, C-terminal domain"/>
    <property type="match status" value="1"/>
</dbReference>
<dbReference type="InterPro" id="IPR041711">
    <property type="entry name" value="Met-tRNA-FMT_N"/>
</dbReference>
<dbReference type="InterPro" id="IPR002376">
    <property type="entry name" value="Formyl_transf_N"/>
</dbReference>
<evidence type="ECO:0000256" key="1">
    <source>
        <dbReference type="ARBA" id="ARBA00002606"/>
    </source>
</evidence>
<feature type="binding site" evidence="8">
    <location>
        <begin position="110"/>
        <end position="113"/>
    </location>
    <ligand>
        <name>(6S)-5,6,7,8-tetrahydrofolate</name>
        <dbReference type="ChEBI" id="CHEBI:57453"/>
    </ligand>
</feature>
<dbReference type="EC" id="2.1.2.9" evidence="3 8"/>
<dbReference type="InterPro" id="IPR044135">
    <property type="entry name" value="Met-tRNA-FMT_C"/>
</dbReference>
<keyword evidence="5 8" id="KW-0808">Transferase</keyword>
<comment type="catalytic activity">
    <reaction evidence="7 8">
        <text>L-methionyl-tRNA(fMet) + (6R)-10-formyltetrahydrofolate = N-formyl-L-methionyl-tRNA(fMet) + (6S)-5,6,7,8-tetrahydrofolate + H(+)</text>
        <dbReference type="Rhea" id="RHEA:24380"/>
        <dbReference type="Rhea" id="RHEA-COMP:9952"/>
        <dbReference type="Rhea" id="RHEA-COMP:9953"/>
        <dbReference type="ChEBI" id="CHEBI:15378"/>
        <dbReference type="ChEBI" id="CHEBI:57453"/>
        <dbReference type="ChEBI" id="CHEBI:78530"/>
        <dbReference type="ChEBI" id="CHEBI:78844"/>
        <dbReference type="ChEBI" id="CHEBI:195366"/>
        <dbReference type="EC" id="2.1.2.9"/>
    </reaction>
</comment>
<dbReference type="InterPro" id="IPR005793">
    <property type="entry name" value="Formyl_trans_C"/>
</dbReference>
<dbReference type="HAMAP" id="MF_00182">
    <property type="entry name" value="Formyl_trans"/>
    <property type="match status" value="1"/>
</dbReference>
<dbReference type="InterPro" id="IPR037022">
    <property type="entry name" value="Formyl_trans_C_sf"/>
</dbReference>
<dbReference type="InterPro" id="IPR011034">
    <property type="entry name" value="Formyl_transferase-like_C_sf"/>
</dbReference>
<dbReference type="InterPro" id="IPR005794">
    <property type="entry name" value="Fmt"/>
</dbReference>
<comment type="function">
    <text evidence="1 8">Attaches a formyl group to the free amino group of methionyl-tRNA(fMet). The formyl group appears to play a dual role in the initiator identity of N-formylmethionyl-tRNA by promoting its recognition by IF2 and preventing the misappropriation of this tRNA by the elongation apparatus.</text>
</comment>
<dbReference type="CDD" id="cd08646">
    <property type="entry name" value="FMT_core_Met-tRNA-FMT_N"/>
    <property type="match status" value="1"/>
</dbReference>
<evidence type="ECO:0000256" key="8">
    <source>
        <dbReference type="HAMAP-Rule" id="MF_00182"/>
    </source>
</evidence>
<sequence>MLKIVFMGTPDFSVPVLKRILDDGYEVVGVVTQPDRPKGRKKVLTPPPVKVEALKHNIPVFQPEKIRLEEEYQKVIELGADLVVTAAFGQILPKALLIAPRLGCINVHASLLPELRGGAPIHYSIIQGKEKTGVTIMYMVEKLDAGDILTQVEVPILEDDHVGSLHDKLSVAGSELLSQTIPKLINNEITPIKQVEEEATFAYNIKREQERINWSESGEVIYNHIRGLHPWPVAYTTLNGQPLKVWWGEKLSVESTSKPGQIIRIETNGIVVGTGNNVAIKLTEIQPSGKTKMSAEQFLRGMGSTLTVGTLLGVEHEDTN</sequence>
<feature type="domain" description="Formyl transferase N-terminal" evidence="9">
    <location>
        <begin position="3"/>
        <end position="181"/>
    </location>
</feature>
<name>A0ABS2DJ19_9BACI</name>
<dbReference type="SUPFAM" id="SSF50486">
    <property type="entry name" value="FMT C-terminal domain-like"/>
    <property type="match status" value="1"/>
</dbReference>
<gene>
    <name evidence="8" type="primary">fmt</name>
    <name evidence="11" type="ORF">JR050_12580</name>
</gene>
<comment type="caution">
    <text evidence="11">The sequence shown here is derived from an EMBL/GenBank/DDBJ whole genome shotgun (WGS) entry which is preliminary data.</text>
</comment>